<reference evidence="3 4" key="1">
    <citation type="submission" date="2017-09" db="EMBL/GenBank/DDBJ databases">
        <title>Depth-based differentiation of microbial function through sediment-hosted aquifers and enrichment of novel symbionts in the deep terrestrial subsurface.</title>
        <authorList>
            <person name="Probst A.J."/>
            <person name="Ladd B."/>
            <person name="Jarett J.K."/>
            <person name="Geller-Mcgrath D.E."/>
            <person name="Sieber C.M."/>
            <person name="Emerson J.B."/>
            <person name="Anantharaman K."/>
            <person name="Thomas B.C."/>
            <person name="Malmstrom R."/>
            <person name="Stieglmeier M."/>
            <person name="Klingl A."/>
            <person name="Woyke T."/>
            <person name="Ryan C.M."/>
            <person name="Banfield J.F."/>
        </authorList>
    </citation>
    <scope>NUCLEOTIDE SEQUENCE [LARGE SCALE GENOMIC DNA]</scope>
    <source>
        <strain evidence="3">CG10_big_fil_rev_8_21_14_0_10_51_16</strain>
    </source>
</reference>
<dbReference type="AlphaFoldDB" id="A0A2H0RDS5"/>
<feature type="transmembrane region" description="Helical" evidence="2">
    <location>
        <begin position="76"/>
        <end position="101"/>
    </location>
</feature>
<accession>A0A2H0RDS5</accession>
<dbReference type="EMBL" id="PCYI01000021">
    <property type="protein sequence ID" value="PIR44689.1"/>
    <property type="molecule type" value="Genomic_DNA"/>
</dbReference>
<evidence type="ECO:0000256" key="2">
    <source>
        <dbReference type="SAM" id="Phobius"/>
    </source>
</evidence>
<keyword evidence="2" id="KW-0812">Transmembrane</keyword>
<feature type="region of interest" description="Disordered" evidence="1">
    <location>
        <begin position="156"/>
        <end position="205"/>
    </location>
</feature>
<name>A0A2H0RDS5_9BACT</name>
<feature type="transmembrane region" description="Helical" evidence="2">
    <location>
        <begin position="6"/>
        <end position="24"/>
    </location>
</feature>
<feature type="compositionally biased region" description="Basic and acidic residues" evidence="1">
    <location>
        <begin position="180"/>
        <end position="194"/>
    </location>
</feature>
<keyword evidence="2" id="KW-1133">Transmembrane helix</keyword>
<evidence type="ECO:0000256" key="1">
    <source>
        <dbReference type="SAM" id="MobiDB-lite"/>
    </source>
</evidence>
<dbReference type="Proteomes" id="UP000228767">
    <property type="component" value="Unassembled WGS sequence"/>
</dbReference>
<organism evidence="3 4">
    <name type="scientific">Candidatus Vogelbacteria bacterium CG10_big_fil_rev_8_21_14_0_10_51_16</name>
    <dbReference type="NCBI Taxonomy" id="1975045"/>
    <lineage>
        <taxon>Bacteria</taxon>
        <taxon>Candidatus Vogeliibacteriota</taxon>
    </lineage>
</organism>
<keyword evidence="2" id="KW-0472">Membrane</keyword>
<protein>
    <submittedName>
        <fullName evidence="3">Uncharacterized protein</fullName>
    </submittedName>
</protein>
<proteinExistence type="predicted"/>
<comment type="caution">
    <text evidence="3">The sequence shown here is derived from an EMBL/GenBank/DDBJ whole genome shotgun (WGS) entry which is preliminary data.</text>
</comment>
<sequence length="205" mass="21893">MHVLLGVLYCLVGLVLTIPYLLIIGTAELSRPGVEFIFLLGPAALFILGFMVTGGWPKCRRLQDFDDFTRGNRVGAYVIVFWFAIPFLSAAASLVASGLGYQGLARFLFEERYTWLILCPMLAVVTFCVAGFAVHVWQTFCTRVASVVAGFRGGGGAPPSGPSAGDADGQTDGPVSRADTAPRADSHNDNDGRLELVGPTPIPQL</sequence>
<evidence type="ECO:0000313" key="4">
    <source>
        <dbReference type="Proteomes" id="UP000228767"/>
    </source>
</evidence>
<gene>
    <name evidence="3" type="ORF">COV10_03280</name>
</gene>
<feature type="transmembrane region" description="Helical" evidence="2">
    <location>
        <begin position="113"/>
        <end position="137"/>
    </location>
</feature>
<feature type="transmembrane region" description="Helical" evidence="2">
    <location>
        <begin position="36"/>
        <end position="56"/>
    </location>
</feature>
<evidence type="ECO:0000313" key="3">
    <source>
        <dbReference type="EMBL" id="PIR44689.1"/>
    </source>
</evidence>